<comment type="caution">
    <text evidence="2">The sequence shown here is derived from an EMBL/GenBank/DDBJ whole genome shotgun (WGS) entry which is preliminary data.</text>
</comment>
<proteinExistence type="predicted"/>
<keyword evidence="3" id="KW-1185">Reference proteome</keyword>
<reference evidence="2 3" key="1">
    <citation type="submission" date="2024-01" db="EMBL/GenBank/DDBJ databases">
        <title>The genome of the rayed Mediterranean limpet Patella caerulea (Linnaeus, 1758).</title>
        <authorList>
            <person name="Anh-Thu Weber A."/>
            <person name="Halstead-Nussloch G."/>
        </authorList>
    </citation>
    <scope>NUCLEOTIDE SEQUENCE [LARGE SCALE GENOMIC DNA]</scope>
    <source>
        <strain evidence="2">AATW-2023a</strain>
        <tissue evidence="2">Whole specimen</tissue>
    </source>
</reference>
<dbReference type="AlphaFoldDB" id="A0AAN8PNH1"/>
<feature type="region of interest" description="Disordered" evidence="1">
    <location>
        <begin position="29"/>
        <end position="50"/>
    </location>
</feature>
<name>A0AAN8PNH1_PATCE</name>
<organism evidence="2 3">
    <name type="scientific">Patella caerulea</name>
    <name type="common">Rayed Mediterranean limpet</name>
    <dbReference type="NCBI Taxonomy" id="87958"/>
    <lineage>
        <taxon>Eukaryota</taxon>
        <taxon>Metazoa</taxon>
        <taxon>Spiralia</taxon>
        <taxon>Lophotrochozoa</taxon>
        <taxon>Mollusca</taxon>
        <taxon>Gastropoda</taxon>
        <taxon>Patellogastropoda</taxon>
        <taxon>Patelloidea</taxon>
        <taxon>Patellidae</taxon>
        <taxon>Patella</taxon>
    </lineage>
</organism>
<dbReference type="EMBL" id="JAZGQO010000008">
    <property type="protein sequence ID" value="KAK6180404.1"/>
    <property type="molecule type" value="Genomic_DNA"/>
</dbReference>
<dbReference type="Proteomes" id="UP001347796">
    <property type="component" value="Unassembled WGS sequence"/>
</dbReference>
<evidence type="ECO:0000313" key="2">
    <source>
        <dbReference type="EMBL" id="KAK6180404.1"/>
    </source>
</evidence>
<evidence type="ECO:0000256" key="1">
    <source>
        <dbReference type="SAM" id="MobiDB-lite"/>
    </source>
</evidence>
<feature type="region of interest" description="Disordered" evidence="1">
    <location>
        <begin position="64"/>
        <end position="97"/>
    </location>
</feature>
<sequence>MPLLRKRAVEMSRIITSTAFARKEAAATETSGELAGAHQPQATTSAAAASQSFRQRRAIISSNEESAEEVIAPPASPTQSLPIAEEEIGNLPPPALS</sequence>
<gene>
    <name evidence="2" type="ORF">SNE40_012568</name>
</gene>
<protein>
    <submittedName>
        <fullName evidence="2">Uncharacterized protein</fullName>
    </submittedName>
</protein>
<evidence type="ECO:0000313" key="3">
    <source>
        <dbReference type="Proteomes" id="UP001347796"/>
    </source>
</evidence>
<accession>A0AAN8PNH1</accession>
<feature type="compositionally biased region" description="Low complexity" evidence="1">
    <location>
        <begin position="41"/>
        <end position="50"/>
    </location>
</feature>